<dbReference type="Proteomes" id="UP000290288">
    <property type="component" value="Unassembled WGS sequence"/>
</dbReference>
<feature type="compositionally biased region" description="Basic and acidic residues" evidence="1">
    <location>
        <begin position="1"/>
        <end position="11"/>
    </location>
</feature>
<evidence type="ECO:0000256" key="1">
    <source>
        <dbReference type="SAM" id="MobiDB-lite"/>
    </source>
</evidence>
<sequence>MDWDEIYDHEQAQGVQGDQSFFESGAGGASSSRRPNDALAGMDDDDNMDDPMGGIVQGKQPAGGGGMGLRRGGAGRGDLFSEDDKAGTPLEKLTRHWVNERYAPDILPAQEELLGGLLDHLRVQVFVSIPVPSTNLSSYPLPFSLLISLDTEHPSPKGRPRNV</sequence>
<feature type="region of interest" description="Disordered" evidence="1">
    <location>
        <begin position="1"/>
        <end position="86"/>
    </location>
</feature>
<comment type="caution">
    <text evidence="2">The sequence shown here is derived from an EMBL/GenBank/DDBJ whole genome shotgun (WGS) entry which is preliminary data.</text>
</comment>
<dbReference type="InterPro" id="IPR036224">
    <property type="entry name" value="GINS_bundle-like_dom_sf"/>
</dbReference>
<dbReference type="OrthoDB" id="338231at2759"/>
<dbReference type="EMBL" id="SDEE01000203">
    <property type="protein sequence ID" value="RXW19413.1"/>
    <property type="molecule type" value="Genomic_DNA"/>
</dbReference>
<gene>
    <name evidence="2" type="ORF">EST38_g6436</name>
</gene>
<reference evidence="2 3" key="1">
    <citation type="submission" date="2019-01" db="EMBL/GenBank/DDBJ databases">
        <title>Draft genome sequence of Psathyrella aberdarensis IHI B618.</title>
        <authorList>
            <person name="Buettner E."/>
            <person name="Kellner H."/>
        </authorList>
    </citation>
    <scope>NUCLEOTIDE SEQUENCE [LARGE SCALE GENOMIC DNA]</scope>
    <source>
        <strain evidence="2 3">IHI B618</strain>
    </source>
</reference>
<proteinExistence type="predicted"/>
<evidence type="ECO:0000313" key="3">
    <source>
        <dbReference type="Proteomes" id="UP000290288"/>
    </source>
</evidence>
<dbReference type="Gene3D" id="1.20.58.1030">
    <property type="match status" value="1"/>
</dbReference>
<dbReference type="STRING" id="2316362.A0A4Q2DHU4"/>
<dbReference type="SUPFAM" id="SSF158573">
    <property type="entry name" value="GINS helical bundle-like"/>
    <property type="match status" value="1"/>
</dbReference>
<organism evidence="2 3">
    <name type="scientific">Candolleomyces aberdarensis</name>
    <dbReference type="NCBI Taxonomy" id="2316362"/>
    <lineage>
        <taxon>Eukaryota</taxon>
        <taxon>Fungi</taxon>
        <taxon>Dikarya</taxon>
        <taxon>Basidiomycota</taxon>
        <taxon>Agaricomycotina</taxon>
        <taxon>Agaricomycetes</taxon>
        <taxon>Agaricomycetidae</taxon>
        <taxon>Agaricales</taxon>
        <taxon>Agaricineae</taxon>
        <taxon>Psathyrellaceae</taxon>
        <taxon>Candolleomyces</taxon>
    </lineage>
</organism>
<evidence type="ECO:0000313" key="2">
    <source>
        <dbReference type="EMBL" id="RXW19413.1"/>
    </source>
</evidence>
<feature type="compositionally biased region" description="Low complexity" evidence="1">
    <location>
        <begin position="50"/>
        <end position="60"/>
    </location>
</feature>
<feature type="compositionally biased region" description="Polar residues" evidence="1">
    <location>
        <begin position="13"/>
        <end position="22"/>
    </location>
</feature>
<dbReference type="AlphaFoldDB" id="A0A4Q2DHU4"/>
<protein>
    <submittedName>
        <fullName evidence="2">Uncharacterized protein</fullName>
    </submittedName>
</protein>
<name>A0A4Q2DHU4_9AGAR</name>
<feature type="compositionally biased region" description="Low complexity" evidence="1">
    <location>
        <begin position="29"/>
        <end position="41"/>
    </location>
</feature>
<keyword evidence="3" id="KW-1185">Reference proteome</keyword>
<accession>A0A4Q2DHU4</accession>
<feature type="compositionally biased region" description="Gly residues" evidence="1">
    <location>
        <begin position="61"/>
        <end position="76"/>
    </location>
</feature>